<accession>A0A9N9HQZ1</accession>
<dbReference type="Proteomes" id="UP000789570">
    <property type="component" value="Unassembled WGS sequence"/>
</dbReference>
<evidence type="ECO:0000313" key="2">
    <source>
        <dbReference type="Proteomes" id="UP000789570"/>
    </source>
</evidence>
<keyword evidence="2" id="KW-1185">Reference proteome</keyword>
<comment type="caution">
    <text evidence="1">The sequence shown here is derived from an EMBL/GenBank/DDBJ whole genome shotgun (WGS) entry which is preliminary data.</text>
</comment>
<proteinExistence type="predicted"/>
<organism evidence="1 2">
    <name type="scientific">Funneliformis caledonium</name>
    <dbReference type="NCBI Taxonomy" id="1117310"/>
    <lineage>
        <taxon>Eukaryota</taxon>
        <taxon>Fungi</taxon>
        <taxon>Fungi incertae sedis</taxon>
        <taxon>Mucoromycota</taxon>
        <taxon>Glomeromycotina</taxon>
        <taxon>Glomeromycetes</taxon>
        <taxon>Glomerales</taxon>
        <taxon>Glomeraceae</taxon>
        <taxon>Funneliformis</taxon>
    </lineage>
</organism>
<gene>
    <name evidence="1" type="ORF">FCALED_LOCUS13476</name>
</gene>
<dbReference type="EMBL" id="CAJVPQ010007834">
    <property type="protein sequence ID" value="CAG8701014.1"/>
    <property type="molecule type" value="Genomic_DNA"/>
</dbReference>
<feature type="non-terminal residue" evidence="1">
    <location>
        <position position="1"/>
    </location>
</feature>
<name>A0A9N9HQZ1_9GLOM</name>
<dbReference type="AlphaFoldDB" id="A0A9N9HQZ1"/>
<protein>
    <submittedName>
        <fullName evidence="1">10477_t:CDS:1</fullName>
    </submittedName>
</protein>
<evidence type="ECO:0000313" key="1">
    <source>
        <dbReference type="EMBL" id="CAG8701014.1"/>
    </source>
</evidence>
<reference evidence="1" key="1">
    <citation type="submission" date="2021-06" db="EMBL/GenBank/DDBJ databases">
        <authorList>
            <person name="Kallberg Y."/>
            <person name="Tangrot J."/>
            <person name="Rosling A."/>
        </authorList>
    </citation>
    <scope>NUCLEOTIDE SEQUENCE</scope>
    <source>
        <strain evidence="1">UK204</strain>
    </source>
</reference>
<sequence>PTYWRVLDLTKESLKNSGIQNEDIEKLSCDFSNKIEWNIGVIISIEV</sequence>